<organism evidence="1 2">
    <name type="scientific">Pleurodeles waltl</name>
    <name type="common">Iberian ribbed newt</name>
    <dbReference type="NCBI Taxonomy" id="8319"/>
    <lineage>
        <taxon>Eukaryota</taxon>
        <taxon>Metazoa</taxon>
        <taxon>Chordata</taxon>
        <taxon>Craniata</taxon>
        <taxon>Vertebrata</taxon>
        <taxon>Euteleostomi</taxon>
        <taxon>Amphibia</taxon>
        <taxon>Batrachia</taxon>
        <taxon>Caudata</taxon>
        <taxon>Salamandroidea</taxon>
        <taxon>Salamandridae</taxon>
        <taxon>Pleurodelinae</taxon>
        <taxon>Pleurodeles</taxon>
    </lineage>
</organism>
<keyword evidence="2" id="KW-1185">Reference proteome</keyword>
<sequence length="287" mass="32770">MRHETIKRRRLIFKLHTALLRGTSERWGAFLTYGAVKRLLNNLWGLGNAEPQESQLLTAILTVDNTKGIITKLYKLLLAEACSDLTQAKTRWDAVLPSLLPQKTWAAALSMIKNVSRNTRLRYTQFNYIHHSYLSPARIKKIYPSSNPACPRCATPAADFYHMVWSCHPVNTAWQRITDTTADIAAHTIAPTPESCLLGICRRDKGDKHLRKFIDLAFVVYKRLIATHWKAPHALSYAAWLRDLHSRSQAEAQTLRQLQHRGLIQGGAEIWDNFVVSIEARDYTYPP</sequence>
<accession>A0AAV7PRB9</accession>
<gene>
    <name evidence="1" type="ORF">NDU88_007903</name>
</gene>
<dbReference type="Proteomes" id="UP001066276">
    <property type="component" value="Chromosome 7"/>
</dbReference>
<evidence type="ECO:0000313" key="2">
    <source>
        <dbReference type="Proteomes" id="UP001066276"/>
    </source>
</evidence>
<protein>
    <recommendedName>
        <fullName evidence="3">Reverse transcriptase zinc-binding domain-containing protein</fullName>
    </recommendedName>
</protein>
<evidence type="ECO:0008006" key="3">
    <source>
        <dbReference type="Google" id="ProtNLM"/>
    </source>
</evidence>
<dbReference type="AlphaFoldDB" id="A0AAV7PRB9"/>
<dbReference type="EMBL" id="JANPWB010000011">
    <property type="protein sequence ID" value="KAJ1129535.1"/>
    <property type="molecule type" value="Genomic_DNA"/>
</dbReference>
<evidence type="ECO:0000313" key="1">
    <source>
        <dbReference type="EMBL" id="KAJ1129535.1"/>
    </source>
</evidence>
<comment type="caution">
    <text evidence="1">The sequence shown here is derived from an EMBL/GenBank/DDBJ whole genome shotgun (WGS) entry which is preliminary data.</text>
</comment>
<proteinExistence type="predicted"/>
<name>A0AAV7PRB9_PLEWA</name>
<reference evidence="1" key="1">
    <citation type="journal article" date="2022" name="bioRxiv">
        <title>Sequencing and chromosome-scale assembly of the giantPleurodeles waltlgenome.</title>
        <authorList>
            <person name="Brown T."/>
            <person name="Elewa A."/>
            <person name="Iarovenko S."/>
            <person name="Subramanian E."/>
            <person name="Araus A.J."/>
            <person name="Petzold A."/>
            <person name="Susuki M."/>
            <person name="Suzuki K.-i.T."/>
            <person name="Hayashi T."/>
            <person name="Toyoda A."/>
            <person name="Oliveira C."/>
            <person name="Osipova E."/>
            <person name="Leigh N.D."/>
            <person name="Simon A."/>
            <person name="Yun M.H."/>
        </authorList>
    </citation>
    <scope>NUCLEOTIDE SEQUENCE</scope>
    <source>
        <strain evidence="1">20211129_DDA</strain>
        <tissue evidence="1">Liver</tissue>
    </source>
</reference>